<comment type="caution">
    <text evidence="2">The sequence shown here is derived from an EMBL/GenBank/DDBJ whole genome shotgun (WGS) entry which is preliminary data.</text>
</comment>
<proteinExistence type="predicted"/>
<feature type="compositionally biased region" description="Basic residues" evidence="1">
    <location>
        <begin position="241"/>
        <end position="273"/>
    </location>
</feature>
<feature type="region of interest" description="Disordered" evidence="1">
    <location>
        <begin position="481"/>
        <end position="654"/>
    </location>
</feature>
<keyword evidence="3" id="KW-1185">Reference proteome</keyword>
<feature type="compositionally biased region" description="Polar residues" evidence="1">
    <location>
        <begin position="719"/>
        <end position="778"/>
    </location>
</feature>
<feature type="region of interest" description="Disordered" evidence="1">
    <location>
        <begin position="186"/>
        <end position="334"/>
    </location>
</feature>
<dbReference type="GO" id="GO:0009910">
    <property type="term" value="P:negative regulation of flower development"/>
    <property type="evidence" value="ECO:0007669"/>
    <property type="project" value="InterPro"/>
</dbReference>
<feature type="region of interest" description="Disordered" evidence="1">
    <location>
        <begin position="1143"/>
        <end position="1204"/>
    </location>
</feature>
<evidence type="ECO:0000313" key="2">
    <source>
        <dbReference type="EMBL" id="KAF5181945.1"/>
    </source>
</evidence>
<dbReference type="Proteomes" id="UP000554482">
    <property type="component" value="Unassembled WGS sequence"/>
</dbReference>
<dbReference type="PANTHER" id="PTHR35504">
    <property type="entry name" value="PROTEIN EMBRYONIC FLOWER 1"/>
    <property type="match status" value="1"/>
</dbReference>
<dbReference type="EMBL" id="JABWDY010035510">
    <property type="protein sequence ID" value="KAF5181945.1"/>
    <property type="molecule type" value="Genomic_DNA"/>
</dbReference>
<feature type="region of interest" description="Disordered" evidence="1">
    <location>
        <begin position="709"/>
        <end position="785"/>
    </location>
</feature>
<dbReference type="GO" id="GO:0048367">
    <property type="term" value="P:shoot system development"/>
    <property type="evidence" value="ECO:0007669"/>
    <property type="project" value="InterPro"/>
</dbReference>
<evidence type="ECO:0000256" key="1">
    <source>
        <dbReference type="SAM" id="MobiDB-lite"/>
    </source>
</evidence>
<protein>
    <submittedName>
        <fullName evidence="2">Embryonic flower 1, putative isoform</fullName>
    </submittedName>
</protein>
<feature type="compositionally biased region" description="Polar residues" evidence="1">
    <location>
        <begin position="525"/>
        <end position="556"/>
    </location>
</feature>
<dbReference type="GO" id="GO:0045892">
    <property type="term" value="P:negative regulation of DNA-templated transcription"/>
    <property type="evidence" value="ECO:0007669"/>
    <property type="project" value="InterPro"/>
</dbReference>
<feature type="compositionally biased region" description="Polar residues" evidence="1">
    <location>
        <begin position="274"/>
        <end position="287"/>
    </location>
</feature>
<feature type="compositionally biased region" description="Polar residues" evidence="1">
    <location>
        <begin position="1184"/>
        <end position="1195"/>
    </location>
</feature>
<organism evidence="2 3">
    <name type="scientific">Thalictrum thalictroides</name>
    <name type="common">Rue-anemone</name>
    <name type="synonym">Anemone thalictroides</name>
    <dbReference type="NCBI Taxonomy" id="46969"/>
    <lineage>
        <taxon>Eukaryota</taxon>
        <taxon>Viridiplantae</taxon>
        <taxon>Streptophyta</taxon>
        <taxon>Embryophyta</taxon>
        <taxon>Tracheophyta</taxon>
        <taxon>Spermatophyta</taxon>
        <taxon>Magnoliopsida</taxon>
        <taxon>Ranunculales</taxon>
        <taxon>Ranunculaceae</taxon>
        <taxon>Thalictroideae</taxon>
        <taxon>Thalictrum</taxon>
    </lineage>
</organism>
<dbReference type="OrthoDB" id="754229at2759"/>
<dbReference type="PANTHER" id="PTHR35504:SF1">
    <property type="entry name" value="PROTEIN EMBRYONIC FLOWER 1"/>
    <property type="match status" value="1"/>
</dbReference>
<feature type="compositionally biased region" description="Basic and acidic residues" evidence="1">
    <location>
        <begin position="191"/>
        <end position="204"/>
    </location>
</feature>
<accession>A0A7J6VCL6</accession>
<dbReference type="InterPro" id="IPR034583">
    <property type="entry name" value="EMF1"/>
</dbReference>
<feature type="compositionally biased region" description="Polar residues" evidence="1">
    <location>
        <begin position="613"/>
        <end position="622"/>
    </location>
</feature>
<sequence>MFVLGFTDTKLCDYCSNKHLYNWNLGLSLDLNMEVAITHQEAEQSEPKFFCMRKFVADIREKDITKCYPYHGEVRVDMLPPLHVPKFKFWAFESFKKNADIDREDEIPKQSHPNNSGINVHMLTDGDASTGLSVPQHTSQEVNIALADTTGGNEVASHKLLCIDMQENEAEKEDALHRDEDVVAIKNNPSEGHEDDVAQDDNRDGNGAGDNAKEMSLTGATHEAGKTNSFGTFLISMETQRKRKRSMGSKNKNSHNKKPYSGRKSLTKKKQIRRNGSNSGASETVDVTDNKNEDVGTTTISGIEPPTVESNKTDSENSEVENVAAHHGNEGETPRRMQKIRTRTMKYLYEKIDLNKIEPVIDPTEPAIDQIEHVTDQIEPAIDQIAPVTDQTKPAVVQIERAIDQIEPVTDQIAPAINQIEPAIDQIEPDIDLSKIRPYIDLNLSPTHQGMGIQYEDDEELQFNLQKNVCKEVEEAAAGNHRAADKKVEEARAGNQHAADAKDQRLTSRKRKGKTLHYEDEEQSLKTSQGDNLRGVQLNNENVRGQGTGAGSFSPNSRKDASTRRSLQSEIEAHNGEQRNGAKTIQTKDKTVNSQLIANRSPLIPSRKRSMPQVVNGSSSLGYQPEDPTTPRKAKIQKEQFDQSPRTKTSERAGSDEIPMEIVEMMAKHQHERFLGASENTNVLPGETTNELIGRTSMDETEVLGSEIPRFLQEKKSQKQITQSRNAGNSSSGAKRVGSTRQTDPSGYNFQSRHNSIPSLPEQSHTSTRFNTFPQNQEKPTRTEFLGRNSSINYLNTMLSKNHDQASITAQLLADYRRKFDNQNPTNFINREEPSSGAQFLTGTSSRHCGDQITALSKNQEKPLNGAQVLKGSCSRLCHNQTSTFVGTCNKPPTRSQFLFDSSSKNSVNQNTQWDGRLEGQRYSHSGFQTSGVYQTSQTTSWQNSLRNNRLALPPMMPNRFPSGISNAQKFAVESKTANKQSPSLELFPNENMNGDQSLTYRDPFANLLEKKTNFELETSKGIKPQYPFAQNERGVQLGKQPMQPVNFFNNETIPATHLLRLMDARVRPSSSPVNMEENQKYNQQHFLTHGGHQQQDLSRYGHPKRNEGLMLPPSSKSFDKIPPPGKFSGNFVSVPEVNTASSSIQKKDTVPEVPVSRGDSPAILMPTLPTGQAKGKGKIKEAPTQSKSSTSSRYASGKGTAGKNETISICHLQKGLVFTPEPVSLSAHSTATKDSTKPVELEAKKSGTVSPQKIRKKEFCMINRNPADFTLPEEIGSQHVVGHGGPKLKENVLSEERTCQIEPVGNKRKKRVKHAAIKGM</sequence>
<gene>
    <name evidence="2" type="ORF">FRX31_028469</name>
</gene>
<feature type="compositionally biased region" description="Basic and acidic residues" evidence="1">
    <location>
        <begin position="482"/>
        <end position="492"/>
    </location>
</feature>
<evidence type="ECO:0000313" key="3">
    <source>
        <dbReference type="Proteomes" id="UP000554482"/>
    </source>
</evidence>
<name>A0A7J6VCL6_THATH</name>
<reference evidence="2 3" key="1">
    <citation type="submission" date="2020-06" db="EMBL/GenBank/DDBJ databases">
        <title>Transcriptomic and genomic resources for Thalictrum thalictroides and T. hernandezii: Facilitating candidate gene discovery in an emerging model plant lineage.</title>
        <authorList>
            <person name="Arias T."/>
            <person name="Riano-Pachon D.M."/>
            <person name="Di Stilio V.S."/>
        </authorList>
    </citation>
    <scope>NUCLEOTIDE SEQUENCE [LARGE SCALE GENOMIC DNA]</scope>
    <source>
        <strain evidence="3">cv. WT478/WT964</strain>
        <tissue evidence="2">Leaves</tissue>
    </source>
</reference>